<feature type="transmembrane region" description="Helical" evidence="14">
    <location>
        <begin position="16"/>
        <end position="34"/>
    </location>
</feature>
<evidence type="ECO:0000256" key="14">
    <source>
        <dbReference type="SAM" id="Phobius"/>
    </source>
</evidence>
<keyword evidence="11" id="KW-0046">Antibiotic resistance</keyword>
<comment type="catalytic activity">
    <reaction evidence="13">
        <text>L-lysyl-tRNA(Lys) + a 1,2-diacyl-sn-glycero-3-phospho-(1'-sn-glycerol) = a 1,2-diacyl-sn-glycero-3-phospho-1'-(3'-O-L-lysyl)-sn-glycerol + tRNA(Lys)</text>
        <dbReference type="Rhea" id="RHEA:10668"/>
        <dbReference type="Rhea" id="RHEA-COMP:9696"/>
        <dbReference type="Rhea" id="RHEA-COMP:9697"/>
        <dbReference type="ChEBI" id="CHEBI:64716"/>
        <dbReference type="ChEBI" id="CHEBI:75792"/>
        <dbReference type="ChEBI" id="CHEBI:78442"/>
        <dbReference type="ChEBI" id="CHEBI:78529"/>
        <dbReference type="EC" id="2.3.2.3"/>
    </reaction>
</comment>
<evidence type="ECO:0000256" key="7">
    <source>
        <dbReference type="ARBA" id="ARBA00022692"/>
    </source>
</evidence>
<evidence type="ECO:0000256" key="12">
    <source>
        <dbReference type="ARBA" id="ARBA00031899"/>
    </source>
</evidence>
<comment type="caution">
    <text evidence="16">The sequence shown here is derived from an EMBL/GenBank/DDBJ whole genome shotgun (WGS) entry which is preliminary data.</text>
</comment>
<evidence type="ECO:0000256" key="9">
    <source>
        <dbReference type="ARBA" id="ARBA00023098"/>
    </source>
</evidence>
<evidence type="ECO:0000313" key="16">
    <source>
        <dbReference type="EMBL" id="OKS86456.1"/>
    </source>
</evidence>
<dbReference type="Proteomes" id="UP000186720">
    <property type="component" value="Unassembled WGS sequence"/>
</dbReference>
<evidence type="ECO:0000256" key="1">
    <source>
        <dbReference type="ARBA" id="ARBA00004651"/>
    </source>
</evidence>
<feature type="domain" description="Phosphatidylglycerol lysyltransferase C-terminal" evidence="15">
    <location>
        <begin position="551"/>
        <end position="845"/>
    </location>
</feature>
<dbReference type="GO" id="GO:0006629">
    <property type="term" value="P:lipid metabolic process"/>
    <property type="evidence" value="ECO:0007669"/>
    <property type="project" value="UniProtKB-KW"/>
</dbReference>
<keyword evidence="6" id="KW-0808">Transferase</keyword>
<keyword evidence="17" id="KW-1185">Reference proteome</keyword>
<dbReference type="OrthoDB" id="145485at2"/>
<dbReference type="PANTHER" id="PTHR34697:SF2">
    <property type="entry name" value="PHOSPHATIDYLGLYCEROL LYSYLTRANSFERASE"/>
    <property type="match status" value="1"/>
</dbReference>
<protein>
    <recommendedName>
        <fullName evidence="4">Phosphatidylglycerol lysyltransferase</fullName>
        <ecNumber evidence="3">2.3.2.3</ecNumber>
    </recommendedName>
    <alternativeName>
        <fullName evidence="12">Lysylphosphatidylglycerol synthase</fullName>
    </alternativeName>
</protein>
<sequence length="864" mass="99192">MLKMKSYQLNLKNKNYYFKEILGFLFLLFAVYFIRHQSYELKHIGSVLRGSEFNWILIGLAVTLLYIATQAYMYVYSFRTVGAKIRLWDGVKLFLKRNLISVFLPGGGVTSLAFFTKEIEQQHISKSRINFASYIYGFVGIFTVFVVAIPVMLWLIITNQQFAGEMWAFGSVGVLIIILGWATWSLLKRGLIFRLVIRLSPEIELVWNEIMADKFSYKAFIQTVLISLLIEFMGIAHLMIAMAAIGKVPSFEAAAVGYIIATLFLIISPFLRGMGAIELSLTLFLKQYGGFNITEAAAITLLYRLFEFWLPLVAGIFSFIFNKGNIFLRIFPAVLLFGLGMVNIISVSTPAIKSRVKLLSEFFPIQTIYISNFLVLIIGILLIITSAFLIRGLRNAWYFALGLCMFSLVGHITKAFDYEESLIALFVMIALLLTQRQYYIRTNRNLQSLSLGAALWIFAAVTIYGIVGFYYLDKQHFDIDFSLAASVRSTFDNFILLNSAGLIPHTRFARSFLYSINLFGVAAIALVFYAFIKPYFLEREIDESELNNANKLLEKYGNSPVDYFKTYADKLFFFSEEHEGFLAYRVANNFAIVLEEPVCEDNMSVKSDILREFERFCQQQGIKPAYYRVDSLSLDLFGYLGKKWMVIGQEAILDLNTFSLEGKDRKSMRNAVNSMQKKGFITKIYEAPIKEGLLQKLKLVSDEWLKSMDREELVFSQGMFDWDQLKHQPIITLENDDEKVLAFLNVIPDYAPGEATYDLIRKTADAPGGNMDVLIIELINYCKGKGYQYLNMGLAPMSGIEKARDLPERTIKFAYEKIQQFRHYRGLRDFKEKFDPLWRNKYLVYENSYDLLQLPMAISKVMKP</sequence>
<accession>A0A1Q5ZXG2</accession>
<feature type="transmembrane region" description="Helical" evidence="14">
    <location>
        <begin position="55"/>
        <end position="75"/>
    </location>
</feature>
<comment type="subcellular location">
    <subcellularLocation>
        <location evidence="1">Cell membrane</location>
        <topology evidence="1">Multi-pass membrane protein</topology>
    </subcellularLocation>
</comment>
<keyword evidence="5" id="KW-1003">Cell membrane</keyword>
<feature type="transmembrane region" description="Helical" evidence="14">
    <location>
        <begin position="135"/>
        <end position="157"/>
    </location>
</feature>
<evidence type="ECO:0000313" key="17">
    <source>
        <dbReference type="Proteomes" id="UP000186720"/>
    </source>
</evidence>
<dbReference type="STRING" id="1302689.RG47T_1912"/>
<evidence type="ECO:0000256" key="11">
    <source>
        <dbReference type="ARBA" id="ARBA00023251"/>
    </source>
</evidence>
<dbReference type="SUPFAM" id="SSF55729">
    <property type="entry name" value="Acyl-CoA N-acyltransferases (Nat)"/>
    <property type="match status" value="1"/>
</dbReference>
<evidence type="ECO:0000256" key="8">
    <source>
        <dbReference type="ARBA" id="ARBA00022989"/>
    </source>
</evidence>
<feature type="transmembrane region" description="Helical" evidence="14">
    <location>
        <begin position="396"/>
        <end position="413"/>
    </location>
</feature>
<feature type="transmembrane region" description="Helical" evidence="14">
    <location>
        <begin position="422"/>
        <end position="439"/>
    </location>
</feature>
<dbReference type="GO" id="GO:0005886">
    <property type="term" value="C:plasma membrane"/>
    <property type="evidence" value="ECO:0007669"/>
    <property type="project" value="UniProtKB-SubCell"/>
</dbReference>
<feature type="transmembrane region" description="Helical" evidence="14">
    <location>
        <begin position="169"/>
        <end position="187"/>
    </location>
</feature>
<keyword evidence="8 14" id="KW-1133">Transmembrane helix</keyword>
<evidence type="ECO:0000256" key="13">
    <source>
        <dbReference type="ARBA" id="ARBA00047540"/>
    </source>
</evidence>
<dbReference type="EC" id="2.3.2.3" evidence="3"/>
<evidence type="ECO:0000256" key="5">
    <source>
        <dbReference type="ARBA" id="ARBA00022475"/>
    </source>
</evidence>
<dbReference type="GO" id="GO:0055091">
    <property type="term" value="P:phospholipid homeostasis"/>
    <property type="evidence" value="ECO:0007669"/>
    <property type="project" value="TreeGrafter"/>
</dbReference>
<dbReference type="GO" id="GO:0046677">
    <property type="term" value="P:response to antibiotic"/>
    <property type="evidence" value="ECO:0007669"/>
    <property type="project" value="UniProtKB-KW"/>
</dbReference>
<keyword evidence="7 14" id="KW-0812">Transmembrane</keyword>
<dbReference type="Pfam" id="PF03706">
    <property type="entry name" value="LPG_synthase_TM"/>
    <property type="match status" value="1"/>
</dbReference>
<feature type="transmembrane region" description="Helical" evidence="14">
    <location>
        <begin position="368"/>
        <end position="390"/>
    </location>
</feature>
<evidence type="ECO:0000259" key="15">
    <source>
        <dbReference type="Pfam" id="PF09924"/>
    </source>
</evidence>
<dbReference type="PANTHER" id="PTHR34697">
    <property type="entry name" value="PHOSPHATIDYLGLYCEROL LYSYLTRANSFERASE"/>
    <property type="match status" value="1"/>
</dbReference>
<feature type="transmembrane region" description="Helical" evidence="14">
    <location>
        <begin position="451"/>
        <end position="472"/>
    </location>
</feature>
<keyword evidence="10 14" id="KW-0472">Membrane</keyword>
<comment type="similarity">
    <text evidence="2">Belongs to the LPG synthase family.</text>
</comment>
<name>A0A1Q5ZXG2_9SPHI</name>
<evidence type="ECO:0000256" key="6">
    <source>
        <dbReference type="ARBA" id="ARBA00022679"/>
    </source>
</evidence>
<evidence type="ECO:0000256" key="10">
    <source>
        <dbReference type="ARBA" id="ARBA00023136"/>
    </source>
</evidence>
<organism evidence="16 17">
    <name type="scientific">Mucilaginibacter polytrichastri</name>
    <dbReference type="NCBI Taxonomy" id="1302689"/>
    <lineage>
        <taxon>Bacteria</taxon>
        <taxon>Pseudomonadati</taxon>
        <taxon>Bacteroidota</taxon>
        <taxon>Sphingobacteriia</taxon>
        <taxon>Sphingobacteriales</taxon>
        <taxon>Sphingobacteriaceae</taxon>
        <taxon>Mucilaginibacter</taxon>
    </lineage>
</organism>
<feature type="transmembrane region" description="Helical" evidence="14">
    <location>
        <begin position="326"/>
        <end position="347"/>
    </location>
</feature>
<dbReference type="AlphaFoldDB" id="A0A1Q5ZXG2"/>
<reference evidence="16 17" key="1">
    <citation type="submission" date="2016-11" db="EMBL/GenBank/DDBJ databases">
        <title>Whole Genome Sequencing of Mucilaginibacter polytrichastri RG4-7(T) isolated from the moss sample.</title>
        <authorList>
            <person name="Li Y."/>
        </authorList>
    </citation>
    <scope>NUCLEOTIDE SEQUENCE [LARGE SCALE GENOMIC DNA]</scope>
    <source>
        <strain evidence="16 17">RG4-7</strain>
    </source>
</reference>
<feature type="transmembrane region" description="Helical" evidence="14">
    <location>
        <begin position="251"/>
        <end position="271"/>
    </location>
</feature>
<evidence type="ECO:0000256" key="3">
    <source>
        <dbReference type="ARBA" id="ARBA00012014"/>
    </source>
</evidence>
<evidence type="ECO:0000256" key="2">
    <source>
        <dbReference type="ARBA" id="ARBA00008627"/>
    </source>
</evidence>
<dbReference type="InterPro" id="IPR022791">
    <property type="entry name" value="L-PG_synthase/AglD"/>
</dbReference>
<dbReference type="Pfam" id="PF09924">
    <property type="entry name" value="LPG_synthase_C"/>
    <property type="match status" value="1"/>
</dbReference>
<dbReference type="InterPro" id="IPR016181">
    <property type="entry name" value="Acyl_CoA_acyltransferase"/>
</dbReference>
<gene>
    <name evidence="16" type="ORF">RG47T_1912</name>
</gene>
<dbReference type="GO" id="GO:0050071">
    <property type="term" value="F:phosphatidylglycerol lysyltransferase activity"/>
    <property type="evidence" value="ECO:0007669"/>
    <property type="project" value="UniProtKB-EC"/>
</dbReference>
<feature type="transmembrane region" description="Helical" evidence="14">
    <location>
        <begin position="219"/>
        <end position="245"/>
    </location>
</feature>
<dbReference type="InterPro" id="IPR024320">
    <property type="entry name" value="LPG_synthase_C"/>
</dbReference>
<dbReference type="EMBL" id="MPPL01000001">
    <property type="protein sequence ID" value="OKS86456.1"/>
    <property type="molecule type" value="Genomic_DNA"/>
</dbReference>
<feature type="transmembrane region" description="Helical" evidence="14">
    <location>
        <begin position="512"/>
        <end position="532"/>
    </location>
</feature>
<dbReference type="InterPro" id="IPR051211">
    <property type="entry name" value="PG_lysyltransferase"/>
</dbReference>
<keyword evidence="9" id="KW-0443">Lipid metabolism</keyword>
<proteinExistence type="inferred from homology"/>
<feature type="transmembrane region" description="Helical" evidence="14">
    <location>
        <begin position="95"/>
        <end position="115"/>
    </location>
</feature>
<evidence type="ECO:0000256" key="4">
    <source>
        <dbReference type="ARBA" id="ARBA00021546"/>
    </source>
</evidence>
<feature type="transmembrane region" description="Helical" evidence="14">
    <location>
        <begin position="301"/>
        <end position="320"/>
    </location>
</feature>